<evidence type="ECO:0000256" key="3">
    <source>
        <dbReference type="ARBA" id="ARBA00022475"/>
    </source>
</evidence>
<comment type="caution">
    <text evidence="9">The sequence shown here is derived from an EMBL/GenBank/DDBJ whole genome shotgun (WGS) entry which is preliminary data.</text>
</comment>
<feature type="transmembrane region" description="Helical" evidence="7">
    <location>
        <begin position="271"/>
        <end position="290"/>
    </location>
</feature>
<dbReference type="PANTHER" id="PTHR43124:SF3">
    <property type="entry name" value="CHLORAMPHENICOL EFFLUX PUMP RV0191"/>
    <property type="match status" value="1"/>
</dbReference>
<gene>
    <name evidence="9" type="ORF">KKP3000_001265</name>
</gene>
<keyword evidence="3" id="KW-1003">Cell membrane</keyword>
<feature type="transmembrane region" description="Helical" evidence="7">
    <location>
        <begin position="132"/>
        <end position="153"/>
    </location>
</feature>
<dbReference type="InterPro" id="IPR011701">
    <property type="entry name" value="MFS"/>
</dbReference>
<dbReference type="PROSITE" id="PS50850">
    <property type="entry name" value="MFS"/>
    <property type="match status" value="1"/>
</dbReference>
<accession>A0ABV5A961</accession>
<keyword evidence="6 7" id="KW-0472">Membrane</keyword>
<evidence type="ECO:0000256" key="1">
    <source>
        <dbReference type="ARBA" id="ARBA00004651"/>
    </source>
</evidence>
<dbReference type="Proteomes" id="UP001579974">
    <property type="component" value="Unassembled WGS sequence"/>
</dbReference>
<dbReference type="InterPro" id="IPR020846">
    <property type="entry name" value="MFS_dom"/>
</dbReference>
<proteinExistence type="predicted"/>
<feature type="transmembrane region" description="Helical" evidence="7">
    <location>
        <begin position="330"/>
        <end position="351"/>
    </location>
</feature>
<dbReference type="Pfam" id="PF07690">
    <property type="entry name" value="MFS_1"/>
    <property type="match status" value="1"/>
</dbReference>
<evidence type="ECO:0000313" key="9">
    <source>
        <dbReference type="EMBL" id="MFB5188831.1"/>
    </source>
</evidence>
<sequence>MATNRITLFYIVTIFYWFSTYTYVPLLSPYVLALGGSLAISGVIIGSYGFSQMLIRIPLGVWSDRIGSRKPFIVGGIAVGTLSSLGFALTSSVWAALICRLLAGVAAASWVVFTVLYASYHSDESAPKAMGIISFFTSIGQLLATTLGGIAAQRFGWHAAFWLAVIGGALGFLLSFGIKDNPPAKGAKGIEPKELFAVGRDKIVLGVSILAVLAQIITFSTMFGFTPEDATHLGASKIDLSWLTLASTLPNAVASLYSGGILSRRLGERNVVVIGFALSAIFTCAIPAIHSLNWLYVTQAANGLGQGLCMPVLMGLAIKHIDSARRATAMGFYQAIYSLGMFGGPSLVGWIGDSFSLNTGFFCVAAISLLATICTFVLAPKPLTHRGPRVHSVDVDQSTR</sequence>
<feature type="transmembrane region" description="Helical" evidence="7">
    <location>
        <begin position="357"/>
        <end position="379"/>
    </location>
</feature>
<keyword evidence="10" id="KW-1185">Reference proteome</keyword>
<feature type="transmembrane region" description="Helical" evidence="7">
    <location>
        <begin position="72"/>
        <end position="95"/>
    </location>
</feature>
<dbReference type="PANTHER" id="PTHR43124">
    <property type="entry name" value="PURINE EFFLUX PUMP PBUE"/>
    <property type="match status" value="1"/>
</dbReference>
<feature type="transmembrane region" description="Helical" evidence="7">
    <location>
        <begin position="296"/>
        <end position="318"/>
    </location>
</feature>
<feature type="transmembrane region" description="Helical" evidence="7">
    <location>
        <begin position="240"/>
        <end position="259"/>
    </location>
</feature>
<evidence type="ECO:0000259" key="8">
    <source>
        <dbReference type="PROSITE" id="PS50850"/>
    </source>
</evidence>
<keyword evidence="2" id="KW-0813">Transport</keyword>
<keyword evidence="4 7" id="KW-0812">Transmembrane</keyword>
<evidence type="ECO:0000256" key="4">
    <source>
        <dbReference type="ARBA" id="ARBA00022692"/>
    </source>
</evidence>
<organism evidence="9 10">
    <name type="scientific">Alicyclobacillus fastidiosus</name>
    <dbReference type="NCBI Taxonomy" id="392011"/>
    <lineage>
        <taxon>Bacteria</taxon>
        <taxon>Bacillati</taxon>
        <taxon>Bacillota</taxon>
        <taxon>Bacilli</taxon>
        <taxon>Bacillales</taxon>
        <taxon>Alicyclobacillaceae</taxon>
        <taxon>Alicyclobacillus</taxon>
    </lineage>
</organism>
<feature type="transmembrane region" description="Helical" evidence="7">
    <location>
        <begin position="7"/>
        <end position="24"/>
    </location>
</feature>
<evidence type="ECO:0000256" key="7">
    <source>
        <dbReference type="SAM" id="Phobius"/>
    </source>
</evidence>
<feature type="transmembrane region" description="Helical" evidence="7">
    <location>
        <begin position="159"/>
        <end position="178"/>
    </location>
</feature>
<dbReference type="Gene3D" id="1.20.1250.20">
    <property type="entry name" value="MFS general substrate transporter like domains"/>
    <property type="match status" value="2"/>
</dbReference>
<keyword evidence="5 7" id="KW-1133">Transmembrane helix</keyword>
<feature type="transmembrane region" description="Helical" evidence="7">
    <location>
        <begin position="30"/>
        <end position="51"/>
    </location>
</feature>
<feature type="transmembrane region" description="Helical" evidence="7">
    <location>
        <begin position="101"/>
        <end position="120"/>
    </location>
</feature>
<evidence type="ECO:0000256" key="6">
    <source>
        <dbReference type="ARBA" id="ARBA00023136"/>
    </source>
</evidence>
<dbReference type="InterPro" id="IPR036259">
    <property type="entry name" value="MFS_trans_sf"/>
</dbReference>
<dbReference type="SUPFAM" id="SSF103473">
    <property type="entry name" value="MFS general substrate transporter"/>
    <property type="match status" value="1"/>
</dbReference>
<dbReference type="InterPro" id="IPR050189">
    <property type="entry name" value="MFS_Efflux_Transporters"/>
</dbReference>
<evidence type="ECO:0000256" key="2">
    <source>
        <dbReference type="ARBA" id="ARBA00022448"/>
    </source>
</evidence>
<evidence type="ECO:0000256" key="5">
    <source>
        <dbReference type="ARBA" id="ARBA00022989"/>
    </source>
</evidence>
<comment type="subcellular location">
    <subcellularLocation>
        <location evidence="1">Cell membrane</location>
        <topology evidence="1">Multi-pass membrane protein</topology>
    </subcellularLocation>
</comment>
<feature type="domain" description="Major facilitator superfamily (MFS) profile" evidence="8">
    <location>
        <begin position="5"/>
        <end position="383"/>
    </location>
</feature>
<dbReference type="EMBL" id="JBDXSU010000001">
    <property type="protein sequence ID" value="MFB5188831.1"/>
    <property type="molecule type" value="Genomic_DNA"/>
</dbReference>
<evidence type="ECO:0000313" key="10">
    <source>
        <dbReference type="Proteomes" id="UP001579974"/>
    </source>
</evidence>
<feature type="transmembrane region" description="Helical" evidence="7">
    <location>
        <begin position="203"/>
        <end position="225"/>
    </location>
</feature>
<name>A0ABV5A961_9BACL</name>
<dbReference type="RefSeq" id="WP_275475666.1">
    <property type="nucleotide sequence ID" value="NZ_CP162940.1"/>
</dbReference>
<reference evidence="9 10" key="1">
    <citation type="journal article" date="2024" name="Int. J. Mol. Sci.">
        <title>Exploration of Alicyclobacillus spp. Genome in Search of Antibiotic Resistance.</title>
        <authorList>
            <person name="Bucka-Kolendo J."/>
            <person name="Kiousi D.E."/>
            <person name="Dekowska A."/>
            <person name="Mikolajczuk-Szczyrba A."/>
            <person name="Karadedos D.M."/>
            <person name="Michael P."/>
            <person name="Galanis A."/>
            <person name="Sokolowska B."/>
        </authorList>
    </citation>
    <scope>NUCLEOTIDE SEQUENCE [LARGE SCALE GENOMIC DNA]</scope>
    <source>
        <strain evidence="9 10">KKP 3000</strain>
    </source>
</reference>
<dbReference type="CDD" id="cd17490">
    <property type="entry name" value="MFS_YxlH_like"/>
    <property type="match status" value="1"/>
</dbReference>
<protein>
    <submittedName>
        <fullName evidence="9">MFS transporter</fullName>
    </submittedName>
</protein>